<dbReference type="InterPro" id="IPR015889">
    <property type="entry name" value="Intradiol_dOase_core"/>
</dbReference>
<dbReference type="Gene3D" id="2.60.130.10">
    <property type="entry name" value="Aromatic compound dioxygenase"/>
    <property type="match status" value="1"/>
</dbReference>
<dbReference type="InterPro" id="IPR000627">
    <property type="entry name" value="Intradiol_dOase_C"/>
</dbReference>
<dbReference type="Pfam" id="PF00775">
    <property type="entry name" value="Dioxygenase_C"/>
    <property type="match status" value="1"/>
</dbReference>
<dbReference type="PANTHER" id="PTHR34315:SF1">
    <property type="entry name" value="INTRADIOL RING-CLEAVAGE DIOXYGENASES DOMAIN-CONTAINING PROTEIN-RELATED"/>
    <property type="match status" value="1"/>
</dbReference>
<comment type="caution">
    <text evidence="3">The sequence shown here is derived from an EMBL/GenBank/DDBJ whole genome shotgun (WGS) entry which is preliminary data.</text>
</comment>
<evidence type="ECO:0000259" key="2">
    <source>
        <dbReference type="Pfam" id="PF00775"/>
    </source>
</evidence>
<name>A0A1E7Z8D1_9ALTE</name>
<sequence length="306" mass="32341">MTQSKDLTTPSSGILTERRKTLKTLASIAAAAPVMMLAGCGGGSGSTAASSSGSTATGSSGTSTGTGGTSTGTTVTADNGSWLSGGTDAMTASFPDDSIFEDSASCTVQLTGQQTEGPCYFDSDYLDDISEGQTGLPMQLCLQLTDASCNPLVGYEIEVWHCDVEGIYSGDTTGSSDTNGFNSSFCTGNDAEALQSRWFRGIAVTDSSGRVNFATCFPGWYASRAIHIHFRVKNNNNDQLISQFGFDDDFCTEICTSHSDYINHGAPDTLLARDTVFGSDYDEYLFNLEQNEDGSLLAYKRIMISA</sequence>
<dbReference type="EMBL" id="MDHN01000037">
    <property type="protein sequence ID" value="OFC69789.1"/>
    <property type="molecule type" value="Genomic_DNA"/>
</dbReference>
<dbReference type="GO" id="GO:0016702">
    <property type="term" value="F:oxidoreductase activity, acting on single donors with incorporation of molecular oxygen, incorporation of two atoms of oxygen"/>
    <property type="evidence" value="ECO:0007669"/>
    <property type="project" value="InterPro"/>
</dbReference>
<dbReference type="AlphaFoldDB" id="A0A1E7Z8D1"/>
<dbReference type="SUPFAM" id="SSF49482">
    <property type="entry name" value="Aromatic compound dioxygenase"/>
    <property type="match status" value="1"/>
</dbReference>
<dbReference type="PANTHER" id="PTHR34315">
    <property type="match status" value="1"/>
</dbReference>
<evidence type="ECO:0000313" key="4">
    <source>
        <dbReference type="Proteomes" id="UP000175691"/>
    </source>
</evidence>
<protein>
    <submittedName>
        <fullName evidence="3">Intradiol ring-cleavage dioxygenase</fullName>
    </submittedName>
</protein>
<reference evidence="3 4" key="1">
    <citation type="submission" date="2016-08" db="EMBL/GenBank/DDBJ databases">
        <authorList>
            <person name="Seilhamer J.J."/>
        </authorList>
    </citation>
    <scope>NUCLEOTIDE SEQUENCE [LARGE SCALE GENOMIC DNA]</scope>
    <source>
        <strain evidence="3 4">KCTC 42603</strain>
    </source>
</reference>
<dbReference type="Proteomes" id="UP000175691">
    <property type="component" value="Unassembled WGS sequence"/>
</dbReference>
<keyword evidence="4" id="KW-1185">Reference proteome</keyword>
<feature type="domain" description="Intradiol ring-cleavage dioxygenases" evidence="2">
    <location>
        <begin position="130"/>
        <end position="251"/>
    </location>
</feature>
<gene>
    <name evidence="3" type="ORF">BFC18_17160</name>
</gene>
<keyword evidence="3" id="KW-0223">Dioxygenase</keyword>
<evidence type="ECO:0000313" key="3">
    <source>
        <dbReference type="EMBL" id="OFC69789.1"/>
    </source>
</evidence>
<accession>A0A1E7Z8D1</accession>
<feature type="compositionally biased region" description="Low complexity" evidence="1">
    <location>
        <begin position="47"/>
        <end position="63"/>
    </location>
</feature>
<dbReference type="RefSeq" id="WP_070126587.1">
    <property type="nucleotide sequence ID" value="NZ_MDHN01000037.1"/>
</dbReference>
<dbReference type="GO" id="GO:0008199">
    <property type="term" value="F:ferric iron binding"/>
    <property type="evidence" value="ECO:0007669"/>
    <property type="project" value="InterPro"/>
</dbReference>
<feature type="region of interest" description="Disordered" evidence="1">
    <location>
        <begin position="47"/>
        <end position="82"/>
    </location>
</feature>
<evidence type="ECO:0000256" key="1">
    <source>
        <dbReference type="SAM" id="MobiDB-lite"/>
    </source>
</evidence>
<dbReference type="STRING" id="1656094.BFC18_17160"/>
<keyword evidence="3" id="KW-0560">Oxidoreductase</keyword>
<proteinExistence type="predicted"/>
<organism evidence="3 4">
    <name type="scientific">Alteromonas confluentis</name>
    <dbReference type="NCBI Taxonomy" id="1656094"/>
    <lineage>
        <taxon>Bacteria</taxon>
        <taxon>Pseudomonadati</taxon>
        <taxon>Pseudomonadota</taxon>
        <taxon>Gammaproteobacteria</taxon>
        <taxon>Alteromonadales</taxon>
        <taxon>Alteromonadaceae</taxon>
        <taxon>Alteromonas/Salinimonas group</taxon>
        <taxon>Alteromonas</taxon>
    </lineage>
</organism>